<protein>
    <recommendedName>
        <fullName evidence="2">Peptidoglycan binding-like domain-containing protein</fullName>
    </recommendedName>
</protein>
<dbReference type="Pfam" id="PF01471">
    <property type="entry name" value="PG_binding_1"/>
    <property type="match status" value="1"/>
</dbReference>
<feature type="signal peptide" evidence="1">
    <location>
        <begin position="1"/>
        <end position="18"/>
    </location>
</feature>
<dbReference type="EMBL" id="WIXK01000009">
    <property type="protein sequence ID" value="MQY43945.1"/>
    <property type="molecule type" value="Genomic_DNA"/>
</dbReference>
<feature type="domain" description="Peptidoglycan binding-like" evidence="2">
    <location>
        <begin position="137"/>
        <end position="190"/>
    </location>
</feature>
<proteinExistence type="predicted"/>
<gene>
    <name evidence="3" type="ORF">GG681_14960</name>
</gene>
<dbReference type="Proteomes" id="UP000436694">
    <property type="component" value="Unassembled WGS sequence"/>
</dbReference>
<dbReference type="Gene3D" id="1.10.101.10">
    <property type="entry name" value="PGBD-like superfamily/PGBD"/>
    <property type="match status" value="1"/>
</dbReference>
<accession>A0A844AN79</accession>
<evidence type="ECO:0000313" key="3">
    <source>
        <dbReference type="EMBL" id="MQY43945.1"/>
    </source>
</evidence>
<keyword evidence="4" id="KW-1185">Reference proteome</keyword>
<keyword evidence="1" id="KW-0732">Signal</keyword>
<evidence type="ECO:0000256" key="1">
    <source>
        <dbReference type="SAM" id="SignalP"/>
    </source>
</evidence>
<sequence length="195" mass="21675">MLWLRWVLVLCLACPAYAADSNGQFAIKGAGLQTCSALLHSWDNKTNDLALYAGWIDGYLTGMNQHFDDTFDAAPWQTPQTLLGLSRELCRNRDGNEKFMNVFNDLMRDLLPLRLTTKSNATGLSNGSSALVLYTETIAQIEQRLTSLGYNPGKVDGVYDEQSRKALEGFQSAREIEITGIPDQQTLFALFTSPQ</sequence>
<dbReference type="AlphaFoldDB" id="A0A844AN79"/>
<organism evidence="3 4">
    <name type="scientific">Tritonibacter aquimaris</name>
    <dbReference type="NCBI Taxonomy" id="2663379"/>
    <lineage>
        <taxon>Bacteria</taxon>
        <taxon>Pseudomonadati</taxon>
        <taxon>Pseudomonadota</taxon>
        <taxon>Alphaproteobacteria</taxon>
        <taxon>Rhodobacterales</taxon>
        <taxon>Paracoccaceae</taxon>
        <taxon>Tritonibacter</taxon>
    </lineage>
</organism>
<dbReference type="InterPro" id="IPR002477">
    <property type="entry name" value="Peptidoglycan-bd-like"/>
</dbReference>
<evidence type="ECO:0000259" key="2">
    <source>
        <dbReference type="Pfam" id="PF01471"/>
    </source>
</evidence>
<feature type="chain" id="PRO_5032698927" description="Peptidoglycan binding-like domain-containing protein" evidence="1">
    <location>
        <begin position="19"/>
        <end position="195"/>
    </location>
</feature>
<dbReference type="SUPFAM" id="SSF47090">
    <property type="entry name" value="PGBD-like"/>
    <property type="match status" value="1"/>
</dbReference>
<dbReference type="RefSeq" id="WP_153548841.1">
    <property type="nucleotide sequence ID" value="NZ_WIXK01000009.1"/>
</dbReference>
<reference evidence="3 4" key="1">
    <citation type="submission" date="2019-10" db="EMBL/GenBank/DDBJ databases">
        <title>Epibacterium sp. nov., isolated from seawater.</title>
        <authorList>
            <person name="Zhang X."/>
            <person name="Li N."/>
        </authorList>
    </citation>
    <scope>NUCLEOTIDE SEQUENCE [LARGE SCALE GENOMIC DNA]</scope>
    <source>
        <strain evidence="3 4">SM1969</strain>
    </source>
</reference>
<name>A0A844AN79_9RHOB</name>
<dbReference type="InterPro" id="IPR036365">
    <property type="entry name" value="PGBD-like_sf"/>
</dbReference>
<comment type="caution">
    <text evidence="3">The sequence shown here is derived from an EMBL/GenBank/DDBJ whole genome shotgun (WGS) entry which is preliminary data.</text>
</comment>
<dbReference type="InterPro" id="IPR036366">
    <property type="entry name" value="PGBDSf"/>
</dbReference>
<evidence type="ECO:0000313" key="4">
    <source>
        <dbReference type="Proteomes" id="UP000436694"/>
    </source>
</evidence>